<dbReference type="OrthoDB" id="9798539at2"/>
<name>A0A1T4RFA2_9BACT</name>
<evidence type="ECO:0000313" key="4">
    <source>
        <dbReference type="Proteomes" id="UP000190367"/>
    </source>
</evidence>
<dbReference type="PANTHER" id="PTHR37957">
    <property type="entry name" value="BLR7070 PROTEIN"/>
    <property type="match status" value="1"/>
</dbReference>
<sequence>MKISRFLPVFMIMAFFAGCISTRPATHSVTAHFGKLRFIGVQTIPHNMPFVGAVTGGLSGIDYDASRQQYYMICDDRSELAPARFYTAKLYFSGQSFDSVRFTGMTTLLQQNGHPYPGAKANAALTPDPEALRYNAKKDRFVWSSEGERIVNSKDTILTHPGVYEISRDGRYLDSFSLPAQFRMQATDNGPRRNGAFEGLGFTPGYRYTFVSLEEPRYEDGPRADVGDTTALTRLIKFDNKTMQPVAQYAYRLEPVAHPTVPANAFKVNGISDILVLSDDRLLSIERSFSSGVKDCTIKVFLTDLRGATDISRVNSLKTATGVKTVTKSLLFDFASLGQYIDNIEGVTFGPVLPNGHQSLVFVADNNFSAAEESQFFVFEVVPSPAGIN</sequence>
<dbReference type="Proteomes" id="UP000190367">
    <property type="component" value="Unassembled WGS sequence"/>
</dbReference>
<feature type="signal peptide" evidence="1">
    <location>
        <begin position="1"/>
        <end position="17"/>
    </location>
</feature>
<feature type="domain" description="Phytase-like" evidence="2">
    <location>
        <begin position="56"/>
        <end position="368"/>
    </location>
</feature>
<protein>
    <submittedName>
        <fullName evidence="3">Uncharacterized conserved protein</fullName>
    </submittedName>
</protein>
<dbReference type="PANTHER" id="PTHR37957:SF1">
    <property type="entry name" value="PHYTASE-LIKE DOMAIN-CONTAINING PROTEIN"/>
    <property type="match status" value="1"/>
</dbReference>
<evidence type="ECO:0000313" key="3">
    <source>
        <dbReference type="EMBL" id="SKA14682.1"/>
    </source>
</evidence>
<dbReference type="EMBL" id="FUWZ01000002">
    <property type="protein sequence ID" value="SKA14682.1"/>
    <property type="molecule type" value="Genomic_DNA"/>
</dbReference>
<dbReference type="PROSITE" id="PS51257">
    <property type="entry name" value="PROKAR_LIPOPROTEIN"/>
    <property type="match status" value="1"/>
</dbReference>
<organism evidence="3 4">
    <name type="scientific">Chitinophaga eiseniae</name>
    <dbReference type="NCBI Taxonomy" id="634771"/>
    <lineage>
        <taxon>Bacteria</taxon>
        <taxon>Pseudomonadati</taxon>
        <taxon>Bacteroidota</taxon>
        <taxon>Chitinophagia</taxon>
        <taxon>Chitinophagales</taxon>
        <taxon>Chitinophagaceae</taxon>
        <taxon>Chitinophaga</taxon>
    </lineage>
</organism>
<evidence type="ECO:0000259" key="2">
    <source>
        <dbReference type="Pfam" id="PF13449"/>
    </source>
</evidence>
<feature type="chain" id="PRO_5013024323" evidence="1">
    <location>
        <begin position="18"/>
        <end position="389"/>
    </location>
</feature>
<reference evidence="4" key="1">
    <citation type="submission" date="2017-02" db="EMBL/GenBank/DDBJ databases">
        <authorList>
            <person name="Varghese N."/>
            <person name="Submissions S."/>
        </authorList>
    </citation>
    <scope>NUCLEOTIDE SEQUENCE [LARGE SCALE GENOMIC DNA]</scope>
    <source>
        <strain evidence="4">DSM 22224</strain>
    </source>
</reference>
<dbReference type="InterPro" id="IPR027372">
    <property type="entry name" value="Phytase-like_dom"/>
</dbReference>
<dbReference type="Pfam" id="PF13449">
    <property type="entry name" value="Phytase-like"/>
    <property type="match status" value="1"/>
</dbReference>
<proteinExistence type="predicted"/>
<keyword evidence="1" id="KW-0732">Signal</keyword>
<dbReference type="RefSeq" id="WP_078669571.1">
    <property type="nucleotide sequence ID" value="NZ_FUWZ01000002.1"/>
</dbReference>
<accession>A0A1T4RFA2</accession>
<dbReference type="AlphaFoldDB" id="A0A1T4RFA2"/>
<dbReference type="STRING" id="634771.SAMN04488128_1021087"/>
<gene>
    <name evidence="3" type="ORF">SAMN04488128_1021087</name>
</gene>
<keyword evidence="4" id="KW-1185">Reference proteome</keyword>
<evidence type="ECO:0000256" key="1">
    <source>
        <dbReference type="SAM" id="SignalP"/>
    </source>
</evidence>